<comment type="caution">
    <text evidence="1">The sequence shown here is derived from an EMBL/GenBank/DDBJ whole genome shotgun (WGS) entry which is preliminary data.</text>
</comment>
<organism evidence="1 2">
    <name type="scientific">Streptomyces ovatisporus</name>
    <dbReference type="NCBI Taxonomy" id="1128682"/>
    <lineage>
        <taxon>Bacteria</taxon>
        <taxon>Bacillati</taxon>
        <taxon>Actinomycetota</taxon>
        <taxon>Actinomycetes</taxon>
        <taxon>Kitasatosporales</taxon>
        <taxon>Streptomycetaceae</taxon>
        <taxon>Streptomyces</taxon>
    </lineage>
</organism>
<dbReference type="Proteomes" id="UP001595997">
    <property type="component" value="Unassembled WGS sequence"/>
</dbReference>
<dbReference type="EMBL" id="JBHSFH010000011">
    <property type="protein sequence ID" value="MFC4496524.1"/>
    <property type="molecule type" value="Genomic_DNA"/>
</dbReference>
<proteinExistence type="predicted"/>
<name>A0ABV9ABV9_9ACTN</name>
<evidence type="ECO:0000313" key="2">
    <source>
        <dbReference type="Proteomes" id="UP001595997"/>
    </source>
</evidence>
<reference evidence="2" key="1">
    <citation type="journal article" date="2019" name="Int. J. Syst. Evol. Microbiol.">
        <title>The Global Catalogue of Microorganisms (GCM) 10K type strain sequencing project: providing services to taxonomists for standard genome sequencing and annotation.</title>
        <authorList>
            <consortium name="The Broad Institute Genomics Platform"/>
            <consortium name="The Broad Institute Genome Sequencing Center for Infectious Disease"/>
            <person name="Wu L."/>
            <person name="Ma J."/>
        </authorList>
    </citation>
    <scope>NUCLEOTIDE SEQUENCE [LARGE SCALE GENOMIC DNA]</scope>
    <source>
        <strain evidence="2">CGMCC 4.7357</strain>
    </source>
</reference>
<accession>A0ABV9ABV9</accession>
<dbReference type="RefSeq" id="WP_386450647.1">
    <property type="nucleotide sequence ID" value="NZ_JBHSFH010000011.1"/>
</dbReference>
<keyword evidence="2" id="KW-1185">Reference proteome</keyword>
<evidence type="ECO:0000313" key="1">
    <source>
        <dbReference type="EMBL" id="MFC4496524.1"/>
    </source>
</evidence>
<protein>
    <submittedName>
        <fullName evidence="1">Uncharacterized protein</fullName>
    </submittedName>
</protein>
<gene>
    <name evidence="1" type="ORF">ACFPA8_20565</name>
</gene>
<sequence>MTHAASATRRADTGASRSAVVMREPLAIYLNDHLMGATSGSELARRVAKQHAQTPAGAALVRMADEIAQDRAELLRIMDDLGIPVRRYKIGIGWAVEKAGRAKTNGFLVRRAPLSSLVELESLRAGVEAKRLMWQALRASGTDRTGGLGADRLTELLHRARRQLETLEDLHLQVAGAVLEKS</sequence>